<dbReference type="AlphaFoldDB" id="A0A0F9PUU5"/>
<comment type="caution">
    <text evidence="1">The sequence shown here is derived from an EMBL/GenBank/DDBJ whole genome shotgun (WGS) entry which is preliminary data.</text>
</comment>
<sequence length="96" mass="10386">MKSYIVHDVTGAIVKTGHCPAKLVKAQARDGEFVIEGIADDRTQKIIGGKVVEKTPAEILADNPPPPVIADEDRPANITKKELAALMKRVQDLENS</sequence>
<protein>
    <submittedName>
        <fullName evidence="1">Uncharacterized protein</fullName>
    </submittedName>
</protein>
<evidence type="ECO:0000313" key="1">
    <source>
        <dbReference type="EMBL" id="KKN33964.1"/>
    </source>
</evidence>
<accession>A0A0F9PUU5</accession>
<name>A0A0F9PUU5_9ZZZZ</name>
<dbReference type="EMBL" id="LAZR01002137">
    <property type="protein sequence ID" value="KKN33964.1"/>
    <property type="molecule type" value="Genomic_DNA"/>
</dbReference>
<organism evidence="1">
    <name type="scientific">marine sediment metagenome</name>
    <dbReference type="NCBI Taxonomy" id="412755"/>
    <lineage>
        <taxon>unclassified sequences</taxon>
        <taxon>metagenomes</taxon>
        <taxon>ecological metagenomes</taxon>
    </lineage>
</organism>
<gene>
    <name evidence="1" type="ORF">LCGC14_0798460</name>
</gene>
<proteinExistence type="predicted"/>
<reference evidence="1" key="1">
    <citation type="journal article" date="2015" name="Nature">
        <title>Complex archaea that bridge the gap between prokaryotes and eukaryotes.</title>
        <authorList>
            <person name="Spang A."/>
            <person name="Saw J.H."/>
            <person name="Jorgensen S.L."/>
            <person name="Zaremba-Niedzwiedzka K."/>
            <person name="Martijn J."/>
            <person name="Lind A.E."/>
            <person name="van Eijk R."/>
            <person name="Schleper C."/>
            <person name="Guy L."/>
            <person name="Ettema T.J."/>
        </authorList>
    </citation>
    <scope>NUCLEOTIDE SEQUENCE</scope>
</reference>